<dbReference type="AlphaFoldDB" id="A0A812UB90"/>
<comment type="caution">
    <text evidence="1">The sequence shown here is derived from an EMBL/GenBank/DDBJ whole genome shotgun (WGS) entry which is preliminary data.</text>
</comment>
<accession>A0A812UB90</accession>
<evidence type="ECO:0008006" key="3">
    <source>
        <dbReference type="Google" id="ProtNLM"/>
    </source>
</evidence>
<keyword evidence="2" id="KW-1185">Reference proteome</keyword>
<dbReference type="Proteomes" id="UP000604046">
    <property type="component" value="Unassembled WGS sequence"/>
</dbReference>
<name>A0A812UB90_9DINO</name>
<gene>
    <name evidence="1" type="ORF">SNAT2548_LOCUS31813</name>
</gene>
<sequence length="325" mass="36273">MHTASNVSQLPQGMRTEEFGLHPSSPEWYTCTKMMIRNVPARCTEPEMYAYLRTKTPSNFVLQMPKTNASKCKGYAFVLATSPHEVAELAKALWQQRVPGRMSNRPLKIHPAEHAEPTVPTVGGANTSPLPVYFAQARCGGPVVNFTKREKDAELDLLPLSKFWCALAVPPPPGLEHLQLELLDAFATSKTPEAGMRRLEASSWWTEEFGLHPSSPEWYTCTKMMIRNVPARCTEPEMYAYLRTKTPSNFVLQMPKTSTSKCKGYAFVLATSPHEIAELAKALWQQRVPSRMSNRPLKIHPAEHAEPTVPTVGGAHTSPLPVYFA</sequence>
<organism evidence="1 2">
    <name type="scientific">Symbiodinium natans</name>
    <dbReference type="NCBI Taxonomy" id="878477"/>
    <lineage>
        <taxon>Eukaryota</taxon>
        <taxon>Sar</taxon>
        <taxon>Alveolata</taxon>
        <taxon>Dinophyceae</taxon>
        <taxon>Suessiales</taxon>
        <taxon>Symbiodiniaceae</taxon>
        <taxon>Symbiodinium</taxon>
    </lineage>
</organism>
<evidence type="ECO:0000313" key="1">
    <source>
        <dbReference type="EMBL" id="CAE7563014.1"/>
    </source>
</evidence>
<dbReference type="GO" id="GO:0003676">
    <property type="term" value="F:nucleic acid binding"/>
    <property type="evidence" value="ECO:0007669"/>
    <property type="project" value="InterPro"/>
</dbReference>
<dbReference type="EMBL" id="CAJNDS010002678">
    <property type="protein sequence ID" value="CAE7563014.1"/>
    <property type="molecule type" value="Genomic_DNA"/>
</dbReference>
<dbReference type="InterPro" id="IPR012677">
    <property type="entry name" value="Nucleotide-bd_a/b_plait_sf"/>
</dbReference>
<dbReference type="Gene3D" id="3.30.70.330">
    <property type="match status" value="2"/>
</dbReference>
<proteinExistence type="predicted"/>
<reference evidence="1" key="1">
    <citation type="submission" date="2021-02" db="EMBL/GenBank/DDBJ databases">
        <authorList>
            <person name="Dougan E. K."/>
            <person name="Rhodes N."/>
            <person name="Thang M."/>
            <person name="Chan C."/>
        </authorList>
    </citation>
    <scope>NUCLEOTIDE SEQUENCE</scope>
</reference>
<protein>
    <recommendedName>
        <fullName evidence="3">RRM domain-containing protein</fullName>
    </recommendedName>
</protein>
<evidence type="ECO:0000313" key="2">
    <source>
        <dbReference type="Proteomes" id="UP000604046"/>
    </source>
</evidence>
<dbReference type="SUPFAM" id="SSF54928">
    <property type="entry name" value="RNA-binding domain, RBD"/>
    <property type="match status" value="1"/>
</dbReference>
<dbReference type="InterPro" id="IPR035979">
    <property type="entry name" value="RBD_domain_sf"/>
</dbReference>